<keyword evidence="6" id="KW-1185">Reference proteome</keyword>
<dbReference type="Gene3D" id="3.30.300.30">
    <property type="match status" value="1"/>
</dbReference>
<protein>
    <recommendedName>
        <fullName evidence="7">AMP-binding enzyme</fullName>
    </recommendedName>
</protein>
<dbReference type="InterPro" id="IPR020845">
    <property type="entry name" value="AMP-binding_CS"/>
</dbReference>
<evidence type="ECO:0000313" key="6">
    <source>
        <dbReference type="Proteomes" id="UP001583193"/>
    </source>
</evidence>
<evidence type="ECO:0000256" key="2">
    <source>
        <dbReference type="ARBA" id="ARBA00022598"/>
    </source>
</evidence>
<dbReference type="Pfam" id="PF00501">
    <property type="entry name" value="AMP-binding"/>
    <property type="match status" value="1"/>
</dbReference>
<evidence type="ECO:0008006" key="7">
    <source>
        <dbReference type="Google" id="ProtNLM"/>
    </source>
</evidence>
<proteinExistence type="inferred from homology"/>
<accession>A0ABR3WUC6</accession>
<dbReference type="InterPro" id="IPR000873">
    <property type="entry name" value="AMP-dep_synth/lig_dom"/>
</dbReference>
<dbReference type="Pfam" id="PF13193">
    <property type="entry name" value="AMP-binding_C"/>
    <property type="match status" value="1"/>
</dbReference>
<comment type="caution">
    <text evidence="5">The sequence shown here is derived from an EMBL/GenBank/DDBJ whole genome shotgun (WGS) entry which is preliminary data.</text>
</comment>
<organism evidence="5 6">
    <name type="scientific">Paecilomyces lecythidis</name>
    <dbReference type="NCBI Taxonomy" id="3004212"/>
    <lineage>
        <taxon>Eukaryota</taxon>
        <taxon>Fungi</taxon>
        <taxon>Dikarya</taxon>
        <taxon>Ascomycota</taxon>
        <taxon>Pezizomycotina</taxon>
        <taxon>Eurotiomycetes</taxon>
        <taxon>Eurotiomycetidae</taxon>
        <taxon>Eurotiales</taxon>
        <taxon>Thermoascaceae</taxon>
        <taxon>Paecilomyces</taxon>
    </lineage>
</organism>
<dbReference type="InterPro" id="IPR042099">
    <property type="entry name" value="ANL_N_sf"/>
</dbReference>
<sequence>MLVDKAMCNGEPENVYSSSVKITIPRNLNLTELLHTSACTPSLPPSHLIAKDNLTSRSLTLGELRSRAGRLAQGLRSVLGAQDGHRHAILIPNSVDYIETFHAVLWTGGTACPINHALKPAEIAHGLCVSRPHIVIVYGDTVSKVEEAIEVARDEMLKRGISWEKPPVITAVKSVKGYKHLPDDLMADTSLPIPHWEDTSTKLASIHLSSGTTGLPKGAQLTHYNFVANCYQLYAHDPEQFHKASRTVAYTPFVHIGMTTMPLFFGPWTGMMHHAMPSFDLETFGQLVHSNSATSFQGVPSVVLALAHTDICERYDFSSAQIINCGGAPFKQDLMDRLLSRAPWKPIQIYGMTEAAPYIAYQRLNEALPDGVVGYLLPNIEAVLKQENSTRDAPRGGPGELWIRGPNLFQGYASNEEANRKAFPMPGWYNTGDICTITEDGLISIVGRTKELIKYKNFQVSPTELEAYLNSHPYVAEAGVAAVWEEAQLTELPTAYVILKHPFETRPEKVRVLREIHKDMDDQVSGYKKLRGGVWEVTRIVRNPTGKILRNQLRKYKTGISSLEDTDVRARL</sequence>
<dbReference type="EMBL" id="JAVDPF010000046">
    <property type="protein sequence ID" value="KAL1867056.1"/>
    <property type="molecule type" value="Genomic_DNA"/>
</dbReference>
<dbReference type="PANTHER" id="PTHR24096:SF149">
    <property type="entry name" value="AMP-BINDING DOMAIN-CONTAINING PROTEIN-RELATED"/>
    <property type="match status" value="1"/>
</dbReference>
<gene>
    <name evidence="5" type="ORF">Plec18167_008847</name>
</gene>
<evidence type="ECO:0000313" key="5">
    <source>
        <dbReference type="EMBL" id="KAL1867056.1"/>
    </source>
</evidence>
<evidence type="ECO:0000259" key="3">
    <source>
        <dbReference type="Pfam" id="PF00501"/>
    </source>
</evidence>
<feature type="domain" description="AMP-binding enzyme C-terminal" evidence="4">
    <location>
        <begin position="464"/>
        <end position="547"/>
    </location>
</feature>
<dbReference type="PROSITE" id="PS00455">
    <property type="entry name" value="AMP_BINDING"/>
    <property type="match status" value="1"/>
</dbReference>
<evidence type="ECO:0000256" key="1">
    <source>
        <dbReference type="ARBA" id="ARBA00006432"/>
    </source>
</evidence>
<dbReference type="InterPro" id="IPR025110">
    <property type="entry name" value="AMP-bd_C"/>
</dbReference>
<evidence type="ECO:0000259" key="4">
    <source>
        <dbReference type="Pfam" id="PF13193"/>
    </source>
</evidence>
<feature type="domain" description="AMP-dependent synthetase/ligase" evidence="3">
    <location>
        <begin position="56"/>
        <end position="412"/>
    </location>
</feature>
<comment type="similarity">
    <text evidence="1">Belongs to the ATP-dependent AMP-binding enzyme family.</text>
</comment>
<keyword evidence="2" id="KW-0436">Ligase</keyword>
<reference evidence="5 6" key="1">
    <citation type="journal article" date="2024" name="IMA Fungus">
        <title>IMA Genome - F19 : A genome assembly and annotation guide to empower mycologists, including annotated draft genome sequences of Ceratocystis pirilliformis, Diaporthe australafricana, Fusarium ophioides, Paecilomyces lecythidis, and Sporothrix stenoceras.</title>
        <authorList>
            <person name="Aylward J."/>
            <person name="Wilson A.M."/>
            <person name="Visagie C.M."/>
            <person name="Spraker J."/>
            <person name="Barnes I."/>
            <person name="Buitendag C."/>
            <person name="Ceriani C."/>
            <person name="Del Mar Angel L."/>
            <person name="du Plessis D."/>
            <person name="Fuchs T."/>
            <person name="Gasser K."/>
            <person name="Kramer D."/>
            <person name="Li W."/>
            <person name="Munsamy K."/>
            <person name="Piso A."/>
            <person name="Price J.L."/>
            <person name="Sonnekus B."/>
            <person name="Thomas C."/>
            <person name="van der Nest A."/>
            <person name="van Dijk A."/>
            <person name="van Heerden A."/>
            <person name="van Vuuren N."/>
            <person name="Yilmaz N."/>
            <person name="Duong T.A."/>
            <person name="van der Merwe N.A."/>
            <person name="Wingfield M.J."/>
            <person name="Wingfield B.D."/>
        </authorList>
    </citation>
    <scope>NUCLEOTIDE SEQUENCE [LARGE SCALE GENOMIC DNA]</scope>
    <source>
        <strain evidence="5 6">CMW 18167</strain>
    </source>
</reference>
<dbReference type="Gene3D" id="3.40.50.12780">
    <property type="entry name" value="N-terminal domain of ligase-like"/>
    <property type="match status" value="1"/>
</dbReference>
<dbReference type="SUPFAM" id="SSF56801">
    <property type="entry name" value="Acetyl-CoA synthetase-like"/>
    <property type="match status" value="1"/>
</dbReference>
<dbReference type="InterPro" id="IPR045851">
    <property type="entry name" value="AMP-bd_C_sf"/>
</dbReference>
<dbReference type="PANTHER" id="PTHR24096">
    <property type="entry name" value="LONG-CHAIN-FATTY-ACID--COA LIGASE"/>
    <property type="match status" value="1"/>
</dbReference>
<dbReference type="Proteomes" id="UP001583193">
    <property type="component" value="Unassembled WGS sequence"/>
</dbReference>
<name>A0ABR3WUC6_9EURO</name>